<keyword evidence="1" id="KW-0479">Metal-binding</keyword>
<dbReference type="InterPro" id="IPR001878">
    <property type="entry name" value="Znf_CCHC"/>
</dbReference>
<organism evidence="4">
    <name type="scientific">Camponotus floridanus</name>
    <name type="common">Florida carpenter ant</name>
    <dbReference type="NCBI Taxonomy" id="104421"/>
    <lineage>
        <taxon>Eukaryota</taxon>
        <taxon>Metazoa</taxon>
        <taxon>Ecdysozoa</taxon>
        <taxon>Arthropoda</taxon>
        <taxon>Hexapoda</taxon>
        <taxon>Insecta</taxon>
        <taxon>Pterygota</taxon>
        <taxon>Neoptera</taxon>
        <taxon>Endopterygota</taxon>
        <taxon>Hymenoptera</taxon>
        <taxon>Apocrita</taxon>
        <taxon>Aculeata</taxon>
        <taxon>Formicoidea</taxon>
        <taxon>Formicidae</taxon>
        <taxon>Formicinae</taxon>
        <taxon>Camponotus</taxon>
    </lineage>
</organism>
<sequence>EFSYAEALQKVRANISLKDLDIQNPRIRKGISGITIIEISGPENEEKANRLANEMQKMLAREALISRPCIKGELKLSGLDESITTDEIRRTVAFEGSCEESTIKLGKIGVNRAREGMVWVQCPRAAAVVLAEKKKIQIGWTRVKVELLSSRAIQCHRCWRLGHVRATCKSKKDYAGICYRCGVSGHKVPNC</sequence>
<dbReference type="OrthoDB" id="415822at2759"/>
<feature type="non-terminal residue" evidence="3">
    <location>
        <position position="191"/>
    </location>
</feature>
<dbReference type="GO" id="GO:0003676">
    <property type="term" value="F:nucleic acid binding"/>
    <property type="evidence" value="ECO:0007669"/>
    <property type="project" value="InterPro"/>
</dbReference>
<feature type="domain" description="CCHC-type" evidence="2">
    <location>
        <begin position="178"/>
        <end position="191"/>
    </location>
</feature>
<dbReference type="OMA" id="HERCRNA"/>
<evidence type="ECO:0000313" key="4">
    <source>
        <dbReference type="Proteomes" id="UP000000311"/>
    </source>
</evidence>
<dbReference type="PROSITE" id="PS50158">
    <property type="entry name" value="ZF_CCHC"/>
    <property type="match status" value="1"/>
</dbReference>
<dbReference type="Proteomes" id="UP000000311">
    <property type="component" value="Unassembled WGS sequence"/>
</dbReference>
<evidence type="ECO:0000259" key="2">
    <source>
        <dbReference type="PROSITE" id="PS50158"/>
    </source>
</evidence>
<name>E2AN06_CAMFO</name>
<keyword evidence="4" id="KW-1185">Reference proteome</keyword>
<keyword evidence="1" id="KW-0863">Zinc-finger</keyword>
<dbReference type="AlphaFoldDB" id="E2AN06"/>
<dbReference type="InterPro" id="IPR036875">
    <property type="entry name" value="Znf_CCHC_sf"/>
</dbReference>
<dbReference type="InParanoid" id="E2AN06"/>
<evidence type="ECO:0000256" key="1">
    <source>
        <dbReference type="PROSITE-ProRule" id="PRU00047"/>
    </source>
</evidence>
<evidence type="ECO:0000313" key="3">
    <source>
        <dbReference type="EMBL" id="EFN65183.1"/>
    </source>
</evidence>
<dbReference type="SUPFAM" id="SSF57756">
    <property type="entry name" value="Retrovirus zinc finger-like domains"/>
    <property type="match status" value="1"/>
</dbReference>
<proteinExistence type="predicted"/>
<dbReference type="GO" id="GO:0008270">
    <property type="term" value="F:zinc ion binding"/>
    <property type="evidence" value="ECO:0007669"/>
    <property type="project" value="UniProtKB-KW"/>
</dbReference>
<reference evidence="3 4" key="1">
    <citation type="journal article" date="2010" name="Science">
        <title>Genomic comparison of the ants Camponotus floridanus and Harpegnathos saltator.</title>
        <authorList>
            <person name="Bonasio R."/>
            <person name="Zhang G."/>
            <person name="Ye C."/>
            <person name="Mutti N.S."/>
            <person name="Fang X."/>
            <person name="Qin N."/>
            <person name="Donahue G."/>
            <person name="Yang P."/>
            <person name="Li Q."/>
            <person name="Li C."/>
            <person name="Zhang P."/>
            <person name="Huang Z."/>
            <person name="Berger S.L."/>
            <person name="Reinberg D."/>
            <person name="Wang J."/>
            <person name="Liebig J."/>
        </authorList>
    </citation>
    <scope>NUCLEOTIDE SEQUENCE [LARGE SCALE GENOMIC DNA]</scope>
    <source>
        <strain evidence="4">C129</strain>
    </source>
</reference>
<gene>
    <name evidence="3" type="ORF">EAG_00536</name>
</gene>
<accession>E2AN06</accession>
<dbReference type="EMBL" id="GL441020">
    <property type="protein sequence ID" value="EFN65183.1"/>
    <property type="molecule type" value="Genomic_DNA"/>
</dbReference>
<keyword evidence="1" id="KW-0862">Zinc</keyword>
<feature type="non-terminal residue" evidence="3">
    <location>
        <position position="1"/>
    </location>
</feature>
<protein>
    <recommendedName>
        <fullName evidence="2">CCHC-type domain-containing protein</fullName>
    </recommendedName>
</protein>
<dbReference type="Gene3D" id="4.10.60.10">
    <property type="entry name" value="Zinc finger, CCHC-type"/>
    <property type="match status" value="1"/>
</dbReference>